<dbReference type="PANTHER" id="PTHR30188:SF3">
    <property type="entry name" value="ABC TRANSPORTER PERMEASE"/>
    <property type="match status" value="1"/>
</dbReference>
<sequence length="128" mass="14075">MALGFGRLFTGRTRLRRADLWQLLQECGAEASWIVCLISLLTGMSTAFVGAIQLARFGAEIFVADLVALSTVREMAPTMTAFVMAGEPGRRSPHGSVRCRSMKRSTRCRRSASRRLISSSFLASSPWC</sequence>
<keyword evidence="2" id="KW-1185">Reference proteome</keyword>
<name>A0A7H1MY78_9PROT</name>
<dbReference type="AlphaFoldDB" id="A0A7H1MY78"/>
<reference evidence="1 2" key="1">
    <citation type="submission" date="2020-05" db="EMBL/GenBank/DDBJ databases">
        <title>Complete closed genome sequence of Defluviicoccus vanus.</title>
        <authorList>
            <person name="Bessarab I."/>
            <person name="Arumugam K."/>
            <person name="Maszenan A.M."/>
            <person name="Seviour R.J."/>
            <person name="Williams R.B."/>
        </authorList>
    </citation>
    <scope>NUCLEOTIDE SEQUENCE [LARGE SCALE GENOMIC DNA]</scope>
    <source>
        <strain evidence="1 2">Ben 114</strain>
    </source>
</reference>
<evidence type="ECO:0000313" key="1">
    <source>
        <dbReference type="EMBL" id="QNT68414.1"/>
    </source>
</evidence>
<dbReference type="Proteomes" id="UP000516369">
    <property type="component" value="Chromosome"/>
</dbReference>
<proteinExistence type="predicted"/>
<dbReference type="KEGG" id="dvn:HQ394_02350"/>
<gene>
    <name evidence="1" type="ORF">HQ394_02350</name>
</gene>
<dbReference type="PANTHER" id="PTHR30188">
    <property type="entry name" value="ABC TRANSPORTER PERMEASE PROTEIN-RELATED"/>
    <property type="match status" value="1"/>
</dbReference>
<protein>
    <submittedName>
        <fullName evidence="1">ABC transporter permease</fullName>
    </submittedName>
</protein>
<evidence type="ECO:0000313" key="2">
    <source>
        <dbReference type="Proteomes" id="UP000516369"/>
    </source>
</evidence>
<accession>A0A7H1MY78</accession>
<dbReference type="GO" id="GO:0005548">
    <property type="term" value="F:phospholipid transporter activity"/>
    <property type="evidence" value="ECO:0007669"/>
    <property type="project" value="TreeGrafter"/>
</dbReference>
<dbReference type="GO" id="GO:0043190">
    <property type="term" value="C:ATP-binding cassette (ABC) transporter complex"/>
    <property type="evidence" value="ECO:0007669"/>
    <property type="project" value="InterPro"/>
</dbReference>
<dbReference type="EMBL" id="CP053923">
    <property type="protein sequence ID" value="QNT68414.1"/>
    <property type="molecule type" value="Genomic_DNA"/>
</dbReference>
<dbReference type="InterPro" id="IPR030802">
    <property type="entry name" value="Permease_MalE"/>
</dbReference>
<organism evidence="1 2">
    <name type="scientific">Defluviicoccus vanus</name>
    <dbReference type="NCBI Taxonomy" id="111831"/>
    <lineage>
        <taxon>Bacteria</taxon>
        <taxon>Pseudomonadati</taxon>
        <taxon>Pseudomonadota</taxon>
        <taxon>Alphaproteobacteria</taxon>
        <taxon>Rhodospirillales</taxon>
        <taxon>Rhodospirillaceae</taxon>
        <taxon>Defluviicoccus</taxon>
    </lineage>
</organism>
<dbReference type="Pfam" id="PF02405">
    <property type="entry name" value="MlaE"/>
    <property type="match status" value="1"/>
</dbReference>